<accession>A0ABS4XCQ7</accession>
<evidence type="ECO:0000313" key="2">
    <source>
        <dbReference type="EMBL" id="MBP2386178.1"/>
    </source>
</evidence>
<feature type="region of interest" description="Disordered" evidence="1">
    <location>
        <begin position="25"/>
        <end position="47"/>
    </location>
</feature>
<sequence>MDFEPGINGPWDGVERFMPPKGRDAQALRATGNPPSFDLAHGARGPG</sequence>
<evidence type="ECO:0000313" key="3">
    <source>
        <dbReference type="Proteomes" id="UP001296993"/>
    </source>
</evidence>
<keyword evidence="3" id="KW-1185">Reference proteome</keyword>
<organism evidence="2 3">
    <name type="scientific">Paeniglutamicibacter kerguelensis</name>
    <dbReference type="NCBI Taxonomy" id="254788"/>
    <lineage>
        <taxon>Bacteria</taxon>
        <taxon>Bacillati</taxon>
        <taxon>Actinomycetota</taxon>
        <taxon>Actinomycetes</taxon>
        <taxon>Micrococcales</taxon>
        <taxon>Micrococcaceae</taxon>
        <taxon>Paeniglutamicibacter</taxon>
    </lineage>
</organism>
<evidence type="ECO:0000256" key="1">
    <source>
        <dbReference type="SAM" id="MobiDB-lite"/>
    </source>
</evidence>
<protein>
    <submittedName>
        <fullName evidence="2">Uncharacterized protein</fullName>
    </submittedName>
</protein>
<proteinExistence type="predicted"/>
<name>A0ABS4XCQ7_9MICC</name>
<dbReference type="EMBL" id="JAGIOF010000001">
    <property type="protein sequence ID" value="MBP2386178.1"/>
    <property type="molecule type" value="Genomic_DNA"/>
</dbReference>
<dbReference type="Proteomes" id="UP001296993">
    <property type="component" value="Unassembled WGS sequence"/>
</dbReference>
<comment type="caution">
    <text evidence="2">The sequence shown here is derived from an EMBL/GenBank/DDBJ whole genome shotgun (WGS) entry which is preliminary data.</text>
</comment>
<reference evidence="2 3" key="1">
    <citation type="submission" date="2021-03" db="EMBL/GenBank/DDBJ databases">
        <title>Sequencing the genomes of 1000 actinobacteria strains.</title>
        <authorList>
            <person name="Klenk H.-P."/>
        </authorList>
    </citation>
    <scope>NUCLEOTIDE SEQUENCE [LARGE SCALE GENOMIC DNA]</scope>
    <source>
        <strain evidence="2 3">DSM 15797</strain>
    </source>
</reference>
<gene>
    <name evidence="2" type="ORF">JOF47_001689</name>
</gene>
<dbReference type="RefSeq" id="WP_209997131.1">
    <property type="nucleotide sequence ID" value="NZ_BAAAJY010000019.1"/>
</dbReference>